<comment type="caution">
    <text evidence="1">The sequence shown here is derived from an EMBL/GenBank/DDBJ whole genome shotgun (WGS) entry which is preliminary data.</text>
</comment>
<sequence>MGIWLGPNGIEVEALVVNDRPCLRVTRLVGGRRTLVADCADVQEVSRYVDLSQLVLADTEERERFSHVTA</sequence>
<evidence type="ECO:0000313" key="2">
    <source>
        <dbReference type="Proteomes" id="UP001595850"/>
    </source>
</evidence>
<dbReference type="RefSeq" id="WP_377287240.1">
    <property type="nucleotide sequence ID" value="NZ_JBHSBM010000016.1"/>
</dbReference>
<organism evidence="1 2">
    <name type="scientific">Planomonospora corallina</name>
    <dbReference type="NCBI Taxonomy" id="1806052"/>
    <lineage>
        <taxon>Bacteria</taxon>
        <taxon>Bacillati</taxon>
        <taxon>Actinomycetota</taxon>
        <taxon>Actinomycetes</taxon>
        <taxon>Streptosporangiales</taxon>
        <taxon>Streptosporangiaceae</taxon>
        <taxon>Planomonospora</taxon>
    </lineage>
</organism>
<reference evidence="2" key="1">
    <citation type="journal article" date="2019" name="Int. J. Syst. Evol. Microbiol.">
        <title>The Global Catalogue of Microorganisms (GCM) 10K type strain sequencing project: providing services to taxonomists for standard genome sequencing and annotation.</title>
        <authorList>
            <consortium name="The Broad Institute Genomics Platform"/>
            <consortium name="The Broad Institute Genome Sequencing Center for Infectious Disease"/>
            <person name="Wu L."/>
            <person name="Ma J."/>
        </authorList>
    </citation>
    <scope>NUCLEOTIDE SEQUENCE [LARGE SCALE GENOMIC DNA]</scope>
    <source>
        <strain evidence="2">TBRC 4489</strain>
    </source>
</reference>
<keyword evidence="2" id="KW-1185">Reference proteome</keyword>
<proteinExistence type="predicted"/>
<evidence type="ECO:0000313" key="1">
    <source>
        <dbReference type="EMBL" id="MFC4058916.1"/>
    </source>
</evidence>
<name>A0ABV8I6W3_9ACTN</name>
<dbReference type="Proteomes" id="UP001595850">
    <property type="component" value="Unassembled WGS sequence"/>
</dbReference>
<gene>
    <name evidence="1" type="ORF">ACFOWE_11455</name>
</gene>
<protein>
    <submittedName>
        <fullName evidence="1">Uncharacterized protein</fullName>
    </submittedName>
</protein>
<accession>A0ABV8I6W3</accession>
<dbReference type="EMBL" id="JBHSBM010000016">
    <property type="protein sequence ID" value="MFC4058916.1"/>
    <property type="molecule type" value="Genomic_DNA"/>
</dbReference>